<comment type="subunit">
    <text evidence="5">Interacts with FtsZ.</text>
</comment>
<evidence type="ECO:0000256" key="5">
    <source>
        <dbReference type="HAMAP-Rule" id="MF_01092"/>
    </source>
</evidence>
<protein>
    <recommendedName>
        <fullName evidence="5">Cell division protein ZapD</fullName>
    </recommendedName>
    <alternativeName>
        <fullName evidence="5">Z ring-associated protein D</fullName>
    </alternativeName>
</protein>
<dbReference type="HAMAP" id="MF_01092">
    <property type="entry name" value="ZapD"/>
    <property type="match status" value="1"/>
</dbReference>
<dbReference type="PANTHER" id="PTHR39455">
    <property type="entry name" value="CELL DIVISION PROTEIN ZAPD"/>
    <property type="match status" value="1"/>
</dbReference>
<comment type="caution">
    <text evidence="6">The sequence shown here is derived from an EMBL/GenBank/DDBJ whole genome shotgun (WGS) entry which is preliminary data.</text>
</comment>
<dbReference type="RefSeq" id="WP_346050433.1">
    <property type="nucleotide sequence ID" value="NZ_JAYGII010000004.1"/>
</dbReference>
<reference evidence="6 7" key="1">
    <citation type="submission" date="2023-12" db="EMBL/GenBank/DDBJ databases">
        <title>Whole-genome sequencing of halo(alkali)philic microorganisms from hypersaline lakes.</title>
        <authorList>
            <person name="Sorokin D.Y."/>
            <person name="Merkel A.Y."/>
            <person name="Messina E."/>
            <person name="Yakimov M."/>
        </authorList>
    </citation>
    <scope>NUCLEOTIDE SEQUENCE [LARGE SCALE GENOMIC DNA]</scope>
    <source>
        <strain evidence="6 7">AB-CW1</strain>
    </source>
</reference>
<keyword evidence="3 5" id="KW-0717">Septation</keyword>
<dbReference type="GO" id="GO:0032153">
    <property type="term" value="C:cell division site"/>
    <property type="evidence" value="ECO:0007669"/>
    <property type="project" value="TreeGrafter"/>
</dbReference>
<dbReference type="InterPro" id="IPR009777">
    <property type="entry name" value="ZapD"/>
</dbReference>
<evidence type="ECO:0000256" key="2">
    <source>
        <dbReference type="ARBA" id="ARBA00022618"/>
    </source>
</evidence>
<dbReference type="Gene3D" id="2.60.440.10">
    <property type="entry name" value="YacF-like domains"/>
    <property type="match status" value="1"/>
</dbReference>
<comment type="similarity">
    <text evidence="5">Belongs to the ZapD family.</text>
</comment>
<evidence type="ECO:0000256" key="4">
    <source>
        <dbReference type="ARBA" id="ARBA00023306"/>
    </source>
</evidence>
<dbReference type="InterPro" id="IPR036268">
    <property type="entry name" value="ZapD_sf"/>
</dbReference>
<name>A0AAP6JE00_9GAMM</name>
<proteinExistence type="inferred from homology"/>
<dbReference type="Gene3D" id="1.10.3900.10">
    <property type="entry name" value="YacF-like"/>
    <property type="match status" value="1"/>
</dbReference>
<keyword evidence="4 5" id="KW-0131">Cell cycle</keyword>
<evidence type="ECO:0000313" key="7">
    <source>
        <dbReference type="Proteomes" id="UP001302316"/>
    </source>
</evidence>
<dbReference type="Pfam" id="PF07072">
    <property type="entry name" value="ZapD"/>
    <property type="match status" value="1"/>
</dbReference>
<dbReference type="EMBL" id="JAYGII010000004">
    <property type="protein sequence ID" value="MEA5444827.1"/>
    <property type="molecule type" value="Genomic_DNA"/>
</dbReference>
<keyword evidence="1 5" id="KW-0963">Cytoplasm</keyword>
<sequence length="260" mass="29335">MSAGSSHSRIVFEQPFSEQIRTFLRLEHLFRRARHGLSRQSPWDSLSGAETVLEILALLGRGDVRRALLKETDRISQALQDYSHRDGVDETRLAGVLEELRTVRENLGRDQISPDRPLRENDFLAMIQQRLSIPGGTCGFDLPRLHAWLELAADQRKPELAGWLDQLSPLEDAVRELLQLIRGSAVEQPELAKRGFYMQSPSGSQDCRMVRVVVREAGLYPEISGNRHRFTVRFLKLGELAGQAEPVAEDVSFGLALCQL</sequence>
<evidence type="ECO:0000256" key="3">
    <source>
        <dbReference type="ARBA" id="ARBA00023210"/>
    </source>
</evidence>
<dbReference type="NCBIfam" id="NF003656">
    <property type="entry name" value="PRK05287.1-4"/>
    <property type="match status" value="1"/>
</dbReference>
<dbReference type="Proteomes" id="UP001302316">
    <property type="component" value="Unassembled WGS sequence"/>
</dbReference>
<comment type="function">
    <text evidence="5">Cell division factor that enhances FtsZ-ring assembly. Directly interacts with FtsZ and promotes bundling of FtsZ protofilaments, with a reduction in FtsZ GTPase activity.</text>
</comment>
<dbReference type="GO" id="GO:0005737">
    <property type="term" value="C:cytoplasm"/>
    <property type="evidence" value="ECO:0007669"/>
    <property type="project" value="UniProtKB-SubCell"/>
</dbReference>
<organism evidence="6 7">
    <name type="scientific">Natronospira elongata</name>
    <dbReference type="NCBI Taxonomy" id="3110268"/>
    <lineage>
        <taxon>Bacteria</taxon>
        <taxon>Pseudomonadati</taxon>
        <taxon>Pseudomonadota</taxon>
        <taxon>Gammaproteobacteria</taxon>
        <taxon>Natronospirales</taxon>
        <taxon>Natronospiraceae</taxon>
        <taxon>Natronospira</taxon>
    </lineage>
</organism>
<keyword evidence="2 5" id="KW-0132">Cell division</keyword>
<comment type="subcellular location">
    <subcellularLocation>
        <location evidence="5">Cytoplasm</location>
    </subcellularLocation>
    <text evidence="5">Localizes to mid-cell in an FtsZ-dependent manner.</text>
</comment>
<evidence type="ECO:0000313" key="6">
    <source>
        <dbReference type="EMBL" id="MEA5444827.1"/>
    </source>
</evidence>
<dbReference type="GO" id="GO:0000917">
    <property type="term" value="P:division septum assembly"/>
    <property type="evidence" value="ECO:0007669"/>
    <property type="project" value="UniProtKB-KW"/>
</dbReference>
<dbReference type="InterPro" id="IPR027462">
    <property type="entry name" value="ZapD_C"/>
</dbReference>
<dbReference type="GO" id="GO:0043093">
    <property type="term" value="P:FtsZ-dependent cytokinesis"/>
    <property type="evidence" value="ECO:0007669"/>
    <property type="project" value="UniProtKB-UniRule"/>
</dbReference>
<accession>A0AAP6JE00</accession>
<gene>
    <name evidence="5 6" type="primary">zapD</name>
    <name evidence="6" type="ORF">VCB98_03230</name>
</gene>
<evidence type="ECO:0000256" key="1">
    <source>
        <dbReference type="ARBA" id="ARBA00022490"/>
    </source>
</evidence>
<dbReference type="AlphaFoldDB" id="A0AAP6JE00"/>
<dbReference type="SUPFAM" id="SSF160950">
    <property type="entry name" value="YacF-like"/>
    <property type="match status" value="1"/>
</dbReference>
<keyword evidence="7" id="KW-1185">Reference proteome</keyword>
<dbReference type="PANTHER" id="PTHR39455:SF1">
    <property type="entry name" value="CELL DIVISION PROTEIN ZAPD"/>
    <property type="match status" value="1"/>
</dbReference>